<protein>
    <submittedName>
        <fullName evidence="1">Cytoplasmic polyadenylation element-binding protein 4</fullName>
    </submittedName>
</protein>
<reference evidence="1 2" key="1">
    <citation type="submission" date="2019-03" db="EMBL/GenBank/DDBJ databases">
        <title>First draft genome of Liparis tanakae, snailfish: a comprehensive survey of snailfish specific genes.</title>
        <authorList>
            <person name="Kim W."/>
            <person name="Song I."/>
            <person name="Jeong J.-H."/>
            <person name="Kim D."/>
            <person name="Kim S."/>
            <person name="Ryu S."/>
            <person name="Song J.Y."/>
            <person name="Lee S.K."/>
        </authorList>
    </citation>
    <scope>NUCLEOTIDE SEQUENCE [LARGE SCALE GENOMIC DNA]</scope>
    <source>
        <tissue evidence="1">Muscle</tissue>
    </source>
</reference>
<name>A0A4Z2ED78_9TELE</name>
<dbReference type="OrthoDB" id="8960643at2759"/>
<accession>A0A4Z2ED78</accession>
<evidence type="ECO:0000313" key="2">
    <source>
        <dbReference type="Proteomes" id="UP000314294"/>
    </source>
</evidence>
<dbReference type="Proteomes" id="UP000314294">
    <property type="component" value="Unassembled WGS sequence"/>
</dbReference>
<gene>
    <name evidence="1" type="primary">cpeb4_0</name>
    <name evidence="1" type="ORF">EYF80_063056</name>
</gene>
<keyword evidence="2" id="KW-1185">Reference proteome</keyword>
<sequence>MVVFLSFQQERTRSFDGFSMHSLENSLIDIMRAEQDSLKGRYSFSHQAGDGPLPMNGTYATCIYLTLMSATWGCRGATSGPIK</sequence>
<evidence type="ECO:0000313" key="1">
    <source>
        <dbReference type="EMBL" id="TNN26806.1"/>
    </source>
</evidence>
<proteinExistence type="predicted"/>
<comment type="caution">
    <text evidence="1">The sequence shown here is derived from an EMBL/GenBank/DDBJ whole genome shotgun (WGS) entry which is preliminary data.</text>
</comment>
<dbReference type="AlphaFoldDB" id="A0A4Z2ED78"/>
<organism evidence="1 2">
    <name type="scientific">Liparis tanakae</name>
    <name type="common">Tanaka's snailfish</name>
    <dbReference type="NCBI Taxonomy" id="230148"/>
    <lineage>
        <taxon>Eukaryota</taxon>
        <taxon>Metazoa</taxon>
        <taxon>Chordata</taxon>
        <taxon>Craniata</taxon>
        <taxon>Vertebrata</taxon>
        <taxon>Euteleostomi</taxon>
        <taxon>Actinopterygii</taxon>
        <taxon>Neopterygii</taxon>
        <taxon>Teleostei</taxon>
        <taxon>Neoteleostei</taxon>
        <taxon>Acanthomorphata</taxon>
        <taxon>Eupercaria</taxon>
        <taxon>Perciformes</taxon>
        <taxon>Cottioidei</taxon>
        <taxon>Cottales</taxon>
        <taxon>Liparidae</taxon>
        <taxon>Liparis</taxon>
    </lineage>
</organism>
<dbReference type="EMBL" id="SRLO01009452">
    <property type="protein sequence ID" value="TNN26806.1"/>
    <property type="molecule type" value="Genomic_DNA"/>
</dbReference>